<dbReference type="Pfam" id="PF02371">
    <property type="entry name" value="Transposase_20"/>
    <property type="match status" value="1"/>
</dbReference>
<dbReference type="EMBL" id="JAAAXJ010000048">
    <property type="protein sequence ID" value="NBJ27382.1"/>
    <property type="molecule type" value="Genomic_DNA"/>
</dbReference>
<dbReference type="Proteomes" id="UP000818323">
    <property type="component" value="Unassembled WGS sequence"/>
</dbReference>
<dbReference type="InterPro" id="IPR002525">
    <property type="entry name" value="Transp_IS110-like_N"/>
</dbReference>
<keyword evidence="1" id="KW-0175">Coiled coil</keyword>
<gene>
    <name evidence="4" type="ORF">GR303_24080</name>
</gene>
<evidence type="ECO:0000256" key="1">
    <source>
        <dbReference type="SAM" id="Coils"/>
    </source>
</evidence>
<comment type="caution">
    <text evidence="4">The sequence shown here is derived from an EMBL/GenBank/DDBJ whole genome shotgun (WGS) entry which is preliminary data.</text>
</comment>
<reference evidence="4 5" key="1">
    <citation type="submission" date="2020-01" db="EMBL/GenBank/DDBJ databases">
        <title>Microvirga sp. nov., an arsenate reduction bacterium isolated from Tibet hotspring sediments.</title>
        <authorList>
            <person name="Yuan C.-G."/>
        </authorList>
    </citation>
    <scope>NUCLEOTIDE SEQUENCE [LARGE SCALE GENOMIC DNA]</scope>
    <source>
        <strain evidence="4 5">SYSU G3D203</strain>
    </source>
</reference>
<feature type="domain" description="Transposase IS110-like N-terminal" evidence="2">
    <location>
        <begin position="9"/>
        <end position="150"/>
    </location>
</feature>
<dbReference type="PANTHER" id="PTHR33055:SF13">
    <property type="entry name" value="TRANSPOSASE"/>
    <property type="match status" value="1"/>
</dbReference>
<sequence length="258" mass="28397">MDESSSVFVGIDVSKDRLDVHLRPTGKAFCVSRDGKGLDDLISRLIEVPVAPVVLEATGGFETTVAPALAGAGLPLCVVNPRLIRDFARAMGRLAKTDALDAEAIALFAERIRPEARPLLDPERARLAEFVRRRRQVIEMIGMETNRRRRTTDKRLAKRLDRHVAFLEKELDEIDRDIGEAIKSSPVWCKTEALLKSVPRIGDATARTLLAEVPELGTVDRHQIAALVGVAPVNRDSGLMRGHRAIAGGRTSVRNVLY</sequence>
<dbReference type="Pfam" id="PF01548">
    <property type="entry name" value="DEDD_Tnp_IS110"/>
    <property type="match status" value="1"/>
</dbReference>
<evidence type="ECO:0000259" key="3">
    <source>
        <dbReference type="Pfam" id="PF02371"/>
    </source>
</evidence>
<name>A0ABW9Z4A7_9HYPH</name>
<dbReference type="InterPro" id="IPR003346">
    <property type="entry name" value="Transposase_20"/>
</dbReference>
<protein>
    <submittedName>
        <fullName evidence="4">IS110 family transposase</fullName>
    </submittedName>
</protein>
<feature type="domain" description="Transposase IS116/IS110/IS902 C-terminal" evidence="3">
    <location>
        <begin position="193"/>
        <end position="258"/>
    </location>
</feature>
<evidence type="ECO:0000313" key="5">
    <source>
        <dbReference type="Proteomes" id="UP000818323"/>
    </source>
</evidence>
<feature type="non-terminal residue" evidence="4">
    <location>
        <position position="258"/>
    </location>
</feature>
<organism evidence="4 5">
    <name type="scientific">Microvirga arsenatis</name>
    <dbReference type="NCBI Taxonomy" id="2692265"/>
    <lineage>
        <taxon>Bacteria</taxon>
        <taxon>Pseudomonadati</taxon>
        <taxon>Pseudomonadota</taxon>
        <taxon>Alphaproteobacteria</taxon>
        <taxon>Hyphomicrobiales</taxon>
        <taxon>Methylobacteriaceae</taxon>
        <taxon>Microvirga</taxon>
    </lineage>
</organism>
<dbReference type="NCBIfam" id="NF033542">
    <property type="entry name" value="transpos_IS110"/>
    <property type="match status" value="1"/>
</dbReference>
<accession>A0ABW9Z4A7</accession>
<dbReference type="RefSeq" id="WP_161726972.1">
    <property type="nucleotide sequence ID" value="NZ_JAAAXI010000059.1"/>
</dbReference>
<dbReference type="PANTHER" id="PTHR33055">
    <property type="entry name" value="TRANSPOSASE FOR INSERTION SEQUENCE ELEMENT IS1111A"/>
    <property type="match status" value="1"/>
</dbReference>
<feature type="coiled-coil region" evidence="1">
    <location>
        <begin position="157"/>
        <end position="184"/>
    </location>
</feature>
<proteinExistence type="predicted"/>
<keyword evidence="5" id="KW-1185">Reference proteome</keyword>
<dbReference type="InterPro" id="IPR047650">
    <property type="entry name" value="Transpos_IS110"/>
</dbReference>
<evidence type="ECO:0000313" key="4">
    <source>
        <dbReference type="EMBL" id="NBJ27382.1"/>
    </source>
</evidence>
<evidence type="ECO:0000259" key="2">
    <source>
        <dbReference type="Pfam" id="PF01548"/>
    </source>
</evidence>